<keyword evidence="3" id="KW-0812">Transmembrane</keyword>
<accession>A0A1L8I036</accession>
<dbReference type="SMART" id="SM00409">
    <property type="entry name" value="IG"/>
    <property type="match status" value="4"/>
</dbReference>
<feature type="transmembrane region" description="Helical" evidence="3">
    <location>
        <begin position="418"/>
        <end position="443"/>
    </location>
</feature>
<protein>
    <submittedName>
        <fullName evidence="7">Fc receptor-like protein 5 isoform X1</fullName>
    </submittedName>
</protein>
<dbReference type="SMART" id="SM00408">
    <property type="entry name" value="IGc2"/>
    <property type="match status" value="2"/>
</dbReference>
<dbReference type="KEGG" id="xla:108714969"/>
<dbReference type="SUPFAM" id="SSF48726">
    <property type="entry name" value="Immunoglobulin"/>
    <property type="match status" value="4"/>
</dbReference>
<proteinExistence type="predicted"/>
<dbReference type="InterPro" id="IPR003599">
    <property type="entry name" value="Ig_sub"/>
</dbReference>
<evidence type="ECO:0000259" key="5">
    <source>
        <dbReference type="PROSITE" id="PS50835"/>
    </source>
</evidence>
<evidence type="ECO:0000256" key="4">
    <source>
        <dbReference type="SAM" id="SignalP"/>
    </source>
</evidence>
<dbReference type="CTD" id="108714969"/>
<feature type="chain" id="PRO_5043556863" evidence="4">
    <location>
        <begin position="25"/>
        <end position="479"/>
    </location>
</feature>
<dbReference type="Bgee" id="108714969">
    <property type="expression patterns" value="Expressed in lung and 16 other cell types or tissues"/>
</dbReference>
<dbReference type="GO" id="GO:0006955">
    <property type="term" value="P:immune response"/>
    <property type="evidence" value="ECO:0000318"/>
    <property type="project" value="GO_Central"/>
</dbReference>
<dbReference type="InterPro" id="IPR013783">
    <property type="entry name" value="Ig-like_fold"/>
</dbReference>
<dbReference type="Proteomes" id="UP000186698">
    <property type="component" value="Chromosome 1L"/>
</dbReference>
<dbReference type="Gene3D" id="2.60.40.10">
    <property type="entry name" value="Immunoglobulins"/>
    <property type="match status" value="4"/>
</dbReference>
<keyword evidence="3" id="KW-0472">Membrane</keyword>
<keyword evidence="3" id="KW-1133">Transmembrane helix</keyword>
<feature type="region of interest" description="Disordered" evidence="2">
    <location>
        <begin position="451"/>
        <end position="479"/>
    </location>
</feature>
<evidence type="ECO:0000256" key="3">
    <source>
        <dbReference type="SAM" id="Phobius"/>
    </source>
</evidence>
<dbReference type="InterPro" id="IPR003598">
    <property type="entry name" value="Ig_sub2"/>
</dbReference>
<evidence type="ECO:0000256" key="1">
    <source>
        <dbReference type="ARBA" id="ARBA00023157"/>
    </source>
</evidence>
<dbReference type="InterPro" id="IPR050412">
    <property type="entry name" value="Ig-like_Receptors_ImmuneReg"/>
</dbReference>
<dbReference type="Pfam" id="PF13895">
    <property type="entry name" value="Ig_2"/>
    <property type="match status" value="2"/>
</dbReference>
<keyword evidence="6" id="KW-1185">Reference proteome</keyword>
<dbReference type="OMA" id="RRFHFYK"/>
<dbReference type="PaxDb" id="8355-A0A1L8I036"/>
<feature type="domain" description="Ig-like" evidence="5">
    <location>
        <begin position="126"/>
        <end position="194"/>
    </location>
</feature>
<dbReference type="GO" id="GO:0009897">
    <property type="term" value="C:external side of plasma membrane"/>
    <property type="evidence" value="ECO:0000318"/>
    <property type="project" value="GO_Central"/>
</dbReference>
<dbReference type="RefSeq" id="XP_018115326.1">
    <property type="nucleotide sequence ID" value="XM_018259837.2"/>
</dbReference>
<evidence type="ECO:0000313" key="7">
    <source>
        <dbReference type="RefSeq" id="XP_018115326.1"/>
    </source>
</evidence>
<dbReference type="GO" id="GO:0002764">
    <property type="term" value="P:immune response-regulating signaling pathway"/>
    <property type="evidence" value="ECO:0007669"/>
    <property type="project" value="TreeGrafter"/>
</dbReference>
<dbReference type="OrthoDB" id="6151406at2759"/>
<feature type="signal peptide" evidence="4">
    <location>
        <begin position="1"/>
        <end position="24"/>
    </location>
</feature>
<organism evidence="6 7">
    <name type="scientific">Xenopus laevis</name>
    <name type="common">African clawed frog</name>
    <dbReference type="NCBI Taxonomy" id="8355"/>
    <lineage>
        <taxon>Eukaryota</taxon>
        <taxon>Metazoa</taxon>
        <taxon>Chordata</taxon>
        <taxon>Craniata</taxon>
        <taxon>Vertebrata</taxon>
        <taxon>Euteleostomi</taxon>
        <taxon>Amphibia</taxon>
        <taxon>Batrachia</taxon>
        <taxon>Anura</taxon>
        <taxon>Pipoidea</taxon>
        <taxon>Pipidae</taxon>
        <taxon>Xenopodinae</taxon>
        <taxon>Xenopus</taxon>
        <taxon>Xenopus</taxon>
    </lineage>
</organism>
<dbReference type="Pfam" id="PF13927">
    <property type="entry name" value="Ig_3"/>
    <property type="match status" value="1"/>
</dbReference>
<dbReference type="InterPro" id="IPR007110">
    <property type="entry name" value="Ig-like_dom"/>
</dbReference>
<keyword evidence="4" id="KW-0732">Signal</keyword>
<dbReference type="GO" id="GO:0004888">
    <property type="term" value="F:transmembrane signaling receptor activity"/>
    <property type="evidence" value="ECO:0000318"/>
    <property type="project" value="GO_Central"/>
</dbReference>
<feature type="domain" description="Ig-like" evidence="5">
    <location>
        <begin position="223"/>
        <end position="290"/>
    </location>
</feature>
<dbReference type="AlphaFoldDB" id="A0A1L8I036"/>
<gene>
    <name evidence="7" type="primary">LOC108714969</name>
</gene>
<name>A0A1L8I036_XENLA</name>
<keyword evidence="1" id="KW-1015">Disulfide bond</keyword>
<dbReference type="GO" id="GO:0007166">
    <property type="term" value="P:cell surface receptor signaling pathway"/>
    <property type="evidence" value="ECO:0000318"/>
    <property type="project" value="GO_Central"/>
</dbReference>
<evidence type="ECO:0000256" key="2">
    <source>
        <dbReference type="SAM" id="MobiDB-lite"/>
    </source>
</evidence>
<reference evidence="7" key="1">
    <citation type="submission" date="2025-08" db="UniProtKB">
        <authorList>
            <consortium name="RefSeq"/>
        </authorList>
    </citation>
    <scope>IDENTIFICATION</scope>
    <source>
        <strain evidence="7">J_2021</strain>
        <tissue evidence="7">Erythrocytes</tissue>
    </source>
</reference>
<dbReference type="GeneID" id="108714969"/>
<sequence>MHSSSSWFFCISLCVLETIKLYEASLQMPYISFSAGYATYLIAEPVSMSCQIPSNITVKGYQFFKNNQKIQDINGPSGKHYKITSVNRGSAGSYSCLYWILDSRGQQISPISSPVFLSVMDQPVTPALTINPKYPLYFEGEDVNLVCEHQIYPYTGGYKFRKNNRELNNSSGDLASALFIHNMSRKDSGTYECQYWLSEHQRVVHSPRSKPQTLSVTALSTAPLLLFQPPYSTLIVGETVSMECLAPSTVSVSLYRFYYEEREVASPSTTHSGQLVLRNLTKEHNGNYICMYWSAKNQREIPSFPSATKELYIIDPLQPPVLSLDPPSGRIWDGGNVTLFCTTPIVYENTTFHFLNDREAVFINNTSKAQMKMVITMSLSNATSVFKYSCQYTAYIKGRALTSPRSHPAEITIITGSALWLIAIAVAAGVTVLIIVFLLFYWICLARRDSTDGEQKSQSSEENGKTTTGLRMQQRSSKD</sequence>
<feature type="compositionally biased region" description="Polar residues" evidence="2">
    <location>
        <begin position="456"/>
        <end position="479"/>
    </location>
</feature>
<evidence type="ECO:0000313" key="6">
    <source>
        <dbReference type="Proteomes" id="UP000186698"/>
    </source>
</evidence>
<dbReference type="PROSITE" id="PS50835">
    <property type="entry name" value="IG_LIKE"/>
    <property type="match status" value="2"/>
</dbReference>
<dbReference type="PANTHER" id="PTHR11738">
    <property type="entry name" value="MHC CLASS I NK CELL RECEPTOR"/>
    <property type="match status" value="1"/>
</dbReference>
<dbReference type="PANTHER" id="PTHR11738:SF186">
    <property type="entry name" value="OSTEOCLAST-ASSOCIATED IMMUNOGLOBULIN-LIKE RECEPTOR"/>
    <property type="match status" value="1"/>
</dbReference>
<dbReference type="InterPro" id="IPR036179">
    <property type="entry name" value="Ig-like_dom_sf"/>
</dbReference>